<evidence type="ECO:0000256" key="1">
    <source>
        <dbReference type="ARBA" id="ARBA00022737"/>
    </source>
</evidence>
<feature type="domain" description="Disease resistance N-terminal" evidence="4">
    <location>
        <begin position="14"/>
        <end position="77"/>
    </location>
</feature>
<evidence type="ECO:0000313" key="5">
    <source>
        <dbReference type="EMBL" id="GMN39102.1"/>
    </source>
</evidence>
<evidence type="ECO:0000256" key="3">
    <source>
        <dbReference type="ARBA" id="ARBA00022821"/>
    </source>
</evidence>
<accession>A0AA88D2R4</accession>
<evidence type="ECO:0000313" key="6">
    <source>
        <dbReference type="Proteomes" id="UP001187192"/>
    </source>
</evidence>
<reference evidence="5" key="1">
    <citation type="submission" date="2023-07" db="EMBL/GenBank/DDBJ databases">
        <title>draft genome sequence of fig (Ficus carica).</title>
        <authorList>
            <person name="Takahashi T."/>
            <person name="Nishimura K."/>
        </authorList>
    </citation>
    <scope>NUCLEOTIDE SEQUENCE</scope>
</reference>
<name>A0AA88D2R4_FICCA</name>
<proteinExistence type="predicted"/>
<keyword evidence="3" id="KW-0611">Plant defense</keyword>
<dbReference type="InterPro" id="IPR041118">
    <property type="entry name" value="Rx_N"/>
</dbReference>
<keyword evidence="6" id="KW-1185">Reference proteome</keyword>
<comment type="caution">
    <text evidence="5">The sequence shown here is derived from an EMBL/GenBank/DDBJ whole genome shotgun (WGS) entry which is preliminary data.</text>
</comment>
<organism evidence="5 6">
    <name type="scientific">Ficus carica</name>
    <name type="common">Common fig</name>
    <dbReference type="NCBI Taxonomy" id="3494"/>
    <lineage>
        <taxon>Eukaryota</taxon>
        <taxon>Viridiplantae</taxon>
        <taxon>Streptophyta</taxon>
        <taxon>Embryophyta</taxon>
        <taxon>Tracheophyta</taxon>
        <taxon>Spermatophyta</taxon>
        <taxon>Magnoliopsida</taxon>
        <taxon>eudicotyledons</taxon>
        <taxon>Gunneridae</taxon>
        <taxon>Pentapetalae</taxon>
        <taxon>rosids</taxon>
        <taxon>fabids</taxon>
        <taxon>Rosales</taxon>
        <taxon>Moraceae</taxon>
        <taxon>Ficeae</taxon>
        <taxon>Ficus</taxon>
    </lineage>
</organism>
<dbReference type="AlphaFoldDB" id="A0AA88D2R4"/>
<gene>
    <name evidence="5" type="ORF">TIFTF001_008335</name>
</gene>
<sequence>MTSWDRCDERDCHDLGGIQKELDELEDTISTIKAVLLDAEEEQVHNHQIRNWLNRPGGAVHEADDLSDEINTEALQIYNCPNLLKKCQRLIGEDWPKIAHIEILDFFQEIFRQELFFPRCFCN</sequence>
<keyword evidence="1" id="KW-0677">Repeat</keyword>
<evidence type="ECO:0000259" key="4">
    <source>
        <dbReference type="Pfam" id="PF18052"/>
    </source>
</evidence>
<dbReference type="EMBL" id="BTGU01000009">
    <property type="protein sequence ID" value="GMN39102.1"/>
    <property type="molecule type" value="Genomic_DNA"/>
</dbReference>
<dbReference type="Proteomes" id="UP001187192">
    <property type="component" value="Unassembled WGS sequence"/>
</dbReference>
<dbReference type="GO" id="GO:0000166">
    <property type="term" value="F:nucleotide binding"/>
    <property type="evidence" value="ECO:0007669"/>
    <property type="project" value="UniProtKB-KW"/>
</dbReference>
<protein>
    <recommendedName>
        <fullName evidence="4">Disease resistance N-terminal domain-containing protein</fullName>
    </recommendedName>
</protein>
<keyword evidence="2" id="KW-0547">Nucleotide-binding</keyword>
<dbReference type="Pfam" id="PF18052">
    <property type="entry name" value="Rx_N"/>
    <property type="match status" value="1"/>
</dbReference>
<dbReference type="Gene3D" id="1.20.5.4130">
    <property type="match status" value="1"/>
</dbReference>
<evidence type="ECO:0000256" key="2">
    <source>
        <dbReference type="ARBA" id="ARBA00022741"/>
    </source>
</evidence>
<dbReference type="GO" id="GO:0006952">
    <property type="term" value="P:defense response"/>
    <property type="evidence" value="ECO:0007669"/>
    <property type="project" value="UniProtKB-KW"/>
</dbReference>